<feature type="domain" description="Exocyst component Exo84 C-terminal" evidence="7">
    <location>
        <begin position="188"/>
        <end position="397"/>
    </location>
</feature>
<evidence type="ECO:0000313" key="9">
    <source>
        <dbReference type="Proteomes" id="UP000636709"/>
    </source>
</evidence>
<dbReference type="InterPro" id="IPR016159">
    <property type="entry name" value="Cullin_repeat-like_dom_sf"/>
</dbReference>
<keyword evidence="3" id="KW-0268">Exocytosis</keyword>
<dbReference type="GO" id="GO:0006887">
    <property type="term" value="P:exocytosis"/>
    <property type="evidence" value="ECO:0007669"/>
    <property type="project" value="UniProtKB-KW"/>
</dbReference>
<dbReference type="PANTHER" id="PTHR21426:SF12">
    <property type="entry name" value="EXOCYST COMPLEX COMPONENT 8"/>
    <property type="match status" value="1"/>
</dbReference>
<evidence type="ECO:0000256" key="5">
    <source>
        <dbReference type="SAM" id="Coils"/>
    </source>
</evidence>
<dbReference type="InterPro" id="IPR042561">
    <property type="entry name" value="Exo84_C_1"/>
</dbReference>
<proteinExistence type="inferred from homology"/>
<dbReference type="Pfam" id="PF08700">
    <property type="entry name" value="VPS51_Exo84_N"/>
    <property type="match status" value="1"/>
</dbReference>
<dbReference type="OrthoDB" id="642193at2759"/>
<keyword evidence="5" id="KW-0175">Coiled coil</keyword>
<keyword evidence="4" id="KW-0653">Protein transport</keyword>
<organism evidence="8 9">
    <name type="scientific">Digitaria exilis</name>
    <dbReference type="NCBI Taxonomy" id="1010633"/>
    <lineage>
        <taxon>Eukaryota</taxon>
        <taxon>Viridiplantae</taxon>
        <taxon>Streptophyta</taxon>
        <taxon>Embryophyta</taxon>
        <taxon>Tracheophyta</taxon>
        <taxon>Spermatophyta</taxon>
        <taxon>Magnoliopsida</taxon>
        <taxon>Liliopsida</taxon>
        <taxon>Poales</taxon>
        <taxon>Poaceae</taxon>
        <taxon>PACMAD clade</taxon>
        <taxon>Panicoideae</taxon>
        <taxon>Panicodae</taxon>
        <taxon>Paniceae</taxon>
        <taxon>Anthephorinae</taxon>
        <taxon>Digitaria</taxon>
    </lineage>
</organism>
<comment type="similarity">
    <text evidence="1">Belongs to the EXO84 family.</text>
</comment>
<protein>
    <recommendedName>
        <fullName evidence="7">Exocyst component Exo84 C-terminal domain-containing protein</fullName>
    </recommendedName>
</protein>
<dbReference type="FunFam" id="1.20.58.1210:FF:000002">
    <property type="entry name" value="Exocyst complex component EXO84B"/>
    <property type="match status" value="1"/>
</dbReference>
<dbReference type="InterPro" id="IPR033961">
    <property type="entry name" value="Exo84"/>
</dbReference>
<keyword evidence="2" id="KW-0813">Transport</keyword>
<dbReference type="Gene3D" id="1.20.58.1210">
    <property type="entry name" value="Exo84p, N-terminal helical domain"/>
    <property type="match status" value="1"/>
</dbReference>
<dbReference type="Proteomes" id="UP000636709">
    <property type="component" value="Unassembled WGS sequence"/>
</dbReference>
<dbReference type="EMBL" id="JACEFO010000190">
    <property type="protein sequence ID" value="KAF8778991.1"/>
    <property type="molecule type" value="Genomic_DNA"/>
</dbReference>
<evidence type="ECO:0000256" key="6">
    <source>
        <dbReference type="SAM" id="MobiDB-lite"/>
    </source>
</evidence>
<keyword evidence="9" id="KW-1185">Reference proteome</keyword>
<dbReference type="SUPFAM" id="SSF74788">
    <property type="entry name" value="Cullin repeat-like"/>
    <property type="match status" value="1"/>
</dbReference>
<name>A0A835KTE1_9POAL</name>
<accession>A0A835KTE1</accession>
<dbReference type="GO" id="GO:0006893">
    <property type="term" value="P:Golgi to plasma membrane transport"/>
    <property type="evidence" value="ECO:0007669"/>
    <property type="project" value="TreeGrafter"/>
</dbReference>
<feature type="coiled-coil region" evidence="5">
    <location>
        <begin position="198"/>
        <end position="225"/>
    </location>
</feature>
<dbReference type="GO" id="GO:0015031">
    <property type="term" value="P:protein transport"/>
    <property type="evidence" value="ECO:0007669"/>
    <property type="project" value="UniProtKB-KW"/>
</dbReference>
<evidence type="ECO:0000259" key="7">
    <source>
        <dbReference type="Pfam" id="PF16528"/>
    </source>
</evidence>
<evidence type="ECO:0000313" key="8">
    <source>
        <dbReference type="EMBL" id="KAF8778991.1"/>
    </source>
</evidence>
<dbReference type="InterPro" id="IPR042560">
    <property type="entry name" value="Exo84_C_2"/>
</dbReference>
<evidence type="ECO:0000256" key="3">
    <source>
        <dbReference type="ARBA" id="ARBA00022483"/>
    </source>
</evidence>
<dbReference type="Gene3D" id="1.20.58.1220">
    <property type="entry name" value="Exo84p, C-terminal helical domain"/>
    <property type="match status" value="1"/>
</dbReference>
<evidence type="ECO:0000256" key="1">
    <source>
        <dbReference type="ARBA" id="ARBA00007210"/>
    </source>
</evidence>
<gene>
    <name evidence="8" type="ORF">HU200_003096</name>
</gene>
<feature type="region of interest" description="Disordered" evidence="6">
    <location>
        <begin position="752"/>
        <end position="782"/>
    </location>
</feature>
<dbReference type="Pfam" id="PF16528">
    <property type="entry name" value="Exo84_C"/>
    <property type="match status" value="1"/>
</dbReference>
<dbReference type="InterPro" id="IPR032403">
    <property type="entry name" value="Exo84_C"/>
</dbReference>
<dbReference type="PANTHER" id="PTHR21426">
    <property type="entry name" value="EXOCYST COMPLEX COMPONENT 8"/>
    <property type="match status" value="1"/>
</dbReference>
<evidence type="ECO:0000256" key="2">
    <source>
        <dbReference type="ARBA" id="ARBA00022448"/>
    </source>
</evidence>
<sequence length="782" mass="85613">MASAKSSRSRPSGHSGVFPVNAVAGAGGGDGGVQLADKLKIFKTDNFDPDSYVQSKCRTMDEKVRNFRSCPKLASSGGGRGAYSFARSQGSEIRHLCSYLQDLKKASAEEMRKSVYANYAAFIRTSKEISDLEGELLSVRNLLSTQSSLIHGLSEGVQIDSLSIGPEASSEQDISTVEDEEPSEIRKWSMDFPDMLDVLLAERRVDEALDALDKAEQIATDAKEKGTLTTTDILALKRTISANRQKLADQLAEAACQSSTCGIELRAAASALKRLGDGPRAHSLLLSAHNQRLQLNMQTIQPSSTSYGGAYTASIAQQVFHVIAQALSDSAEVFGDEPAYMSELVTWATKQAMSFSLLVRRHALASCAAGGGLRGAAECVKIALGYSELLEARGLSLSGVLMKQFRPSIEQALDSNLRRIEESTAALAAADDWVLTYSPTGIRPFSRSSGNLALQPKLSSSAHRFNSMVQLGGSAMDGLQKIFDSYVNLLISALPGTVDDEVNLEGLGNKIVRMAETEEQQLALLANASLLSEELLPRAAMKLYSMNPVRGTDRQNRAAEQREWKRKLHRTVDKLRDSFCRQHALDLIFTDDGDTNLSAEMYINMDNTVEDPEWVPSLIFQELYGKLNKMASIAAEMFVGRERFATLLMMRLTETFMLWLSEDQSFWEEIEEGPRALGPLGLQQFYLDMQFVILFGQGRFLSRHVHQVILNIIDRAMAAFSATGMDPDRVLPSDDWFIDVAHETISRISGKPRVANGEREVNSPTASVSAQSVSSIKSHGSS</sequence>
<dbReference type="GO" id="GO:0000145">
    <property type="term" value="C:exocyst"/>
    <property type="evidence" value="ECO:0007669"/>
    <property type="project" value="InterPro"/>
</dbReference>
<dbReference type="FunFam" id="1.20.58.1220:FF:000001">
    <property type="entry name" value="Exocyst complex component EXO84B"/>
    <property type="match status" value="1"/>
</dbReference>
<comment type="caution">
    <text evidence="8">The sequence shown here is derived from an EMBL/GenBank/DDBJ whole genome shotgun (WGS) entry which is preliminary data.</text>
</comment>
<feature type="compositionally biased region" description="Low complexity" evidence="6">
    <location>
        <begin position="763"/>
        <end position="782"/>
    </location>
</feature>
<reference evidence="8" key="1">
    <citation type="submission" date="2020-07" db="EMBL/GenBank/DDBJ databases">
        <title>Genome sequence and genetic diversity analysis of an under-domesticated orphan crop, white fonio (Digitaria exilis).</title>
        <authorList>
            <person name="Bennetzen J.L."/>
            <person name="Chen S."/>
            <person name="Ma X."/>
            <person name="Wang X."/>
            <person name="Yssel A.E.J."/>
            <person name="Chaluvadi S.R."/>
            <person name="Johnson M."/>
            <person name="Gangashetty P."/>
            <person name="Hamidou F."/>
            <person name="Sanogo M.D."/>
            <person name="Zwaenepoel A."/>
            <person name="Wallace J."/>
            <person name="Van De Peer Y."/>
            <person name="Van Deynze A."/>
        </authorList>
    </citation>
    <scope>NUCLEOTIDE SEQUENCE</scope>
    <source>
        <tissue evidence="8">Leaves</tissue>
    </source>
</reference>
<evidence type="ECO:0000256" key="4">
    <source>
        <dbReference type="ARBA" id="ARBA00022927"/>
    </source>
</evidence>
<dbReference type="AlphaFoldDB" id="A0A835KTE1"/>